<organism evidence="10">
    <name type="scientific">Cunninghamia lanceolata</name>
    <name type="common">China fir</name>
    <name type="synonym">Pinus lanceolata</name>
    <dbReference type="NCBI Taxonomy" id="28977"/>
    <lineage>
        <taxon>Eukaryota</taxon>
        <taxon>Viridiplantae</taxon>
        <taxon>Streptophyta</taxon>
        <taxon>Embryophyta</taxon>
        <taxon>Tracheophyta</taxon>
        <taxon>Spermatophyta</taxon>
        <taxon>Pinopsida</taxon>
        <taxon>Pinidae</taxon>
        <taxon>Conifers II</taxon>
        <taxon>Cupressales</taxon>
        <taxon>Cupressaceae</taxon>
        <taxon>Cunninghamia</taxon>
    </lineage>
</organism>
<dbReference type="UniPathway" id="UPA00545">
    <property type="reaction ID" value="UER00823"/>
</dbReference>
<proteinExistence type="evidence at transcript level"/>
<dbReference type="PANTHER" id="PTHR31707">
    <property type="entry name" value="PECTINESTERASE"/>
    <property type="match status" value="1"/>
</dbReference>
<feature type="transmembrane region" description="Helical" evidence="8">
    <location>
        <begin position="20"/>
        <end position="42"/>
    </location>
</feature>
<evidence type="ECO:0000256" key="7">
    <source>
        <dbReference type="RuleBase" id="RU000589"/>
    </source>
</evidence>
<dbReference type="FunFam" id="2.160.20.10:FF:000001">
    <property type="entry name" value="Pectinesterase"/>
    <property type="match status" value="1"/>
</dbReference>
<dbReference type="Gene3D" id="2.160.20.10">
    <property type="entry name" value="Single-stranded right-handed beta-helix, Pectin lyase-like"/>
    <property type="match status" value="1"/>
</dbReference>
<dbReference type="InterPro" id="IPR000070">
    <property type="entry name" value="Pectinesterase_cat"/>
</dbReference>
<dbReference type="InterPro" id="IPR011050">
    <property type="entry name" value="Pectin_lyase_fold/virulence"/>
</dbReference>
<dbReference type="Gene3D" id="1.20.140.40">
    <property type="entry name" value="Invertase/pectin methylesterase inhibitor family protein"/>
    <property type="match status" value="1"/>
</dbReference>
<dbReference type="PROSITE" id="PS00503">
    <property type="entry name" value="PECTINESTERASE_2"/>
    <property type="match status" value="1"/>
</dbReference>
<protein>
    <recommendedName>
        <fullName evidence="7">Pectinesterase</fullName>
        <ecNumber evidence="7">3.1.1.11</ecNumber>
    </recommendedName>
</protein>
<evidence type="ECO:0000256" key="8">
    <source>
        <dbReference type="SAM" id="Phobius"/>
    </source>
</evidence>
<comment type="similarity">
    <text evidence="3">In the C-terminal section; belongs to the pectinesterase family.</text>
</comment>
<dbReference type="SMART" id="SM00856">
    <property type="entry name" value="PMEI"/>
    <property type="match status" value="1"/>
</dbReference>
<sequence length="556" mass="60327">MHTIATKDSLCVGRRRRNLVMAKATAALVMAMVICATLPLAYSNSFVTSACKTTAEPELCVSSLAGLPGLPNLIPTQLLNVAVQAAIGIVQKTSTMAVGLSGRAAPGLEQIALQDCIDLLDDTADHLSVVLQHVLSLDFISNSFEASSVNTFLSGGVTNQDTCIESIDVTNGFVKSQLQTSVQQISQSISAALALFVTIINVADFKSASHNRRLLFDRHGDGDDLPPWLSAADRRLLQDSPGDIQADAVVAQDGSGDYTTISDAVNDAPEKSDQRYVIYVTAGVYYENVEIKKKKTNLMLIGAGMYSTIVTGDKSVVDGTTTYRSATFAVKGAGFIARDISFENKAGPYKHQAVALRVGSDLSVFYRCSFDGYQDTLYAHSLRQFYRECDIYGTVDFIFGNAAAVLQSCKIMARKPLDEQIITITAQGRKDPNENTGFSIHDCTVTAAPDYVPVPTYLGRPWKEYSRTVYMQSYLDDIIQPQGWVQWNSLGLGLNTLYYGEYMNYGPGAGLAGRINWSGYHILNTSEANTFTVAQIIEGDKWLPSTGIAYLSGLKV</sequence>
<dbReference type="GO" id="GO:0030599">
    <property type="term" value="F:pectinesterase activity"/>
    <property type="evidence" value="ECO:0007669"/>
    <property type="project" value="UniProtKB-UniRule"/>
</dbReference>
<evidence type="ECO:0000259" key="9">
    <source>
        <dbReference type="SMART" id="SM00856"/>
    </source>
</evidence>
<dbReference type="GO" id="GO:0004857">
    <property type="term" value="F:enzyme inhibitor activity"/>
    <property type="evidence" value="ECO:0007669"/>
    <property type="project" value="InterPro"/>
</dbReference>
<dbReference type="InterPro" id="IPR006501">
    <property type="entry name" value="Pectinesterase_inhib_dom"/>
</dbReference>
<evidence type="ECO:0000313" key="10">
    <source>
        <dbReference type="EMBL" id="QIR83181.1"/>
    </source>
</evidence>
<keyword evidence="8" id="KW-1133">Transmembrane helix</keyword>
<dbReference type="SUPFAM" id="SSF51126">
    <property type="entry name" value="Pectin lyase-like"/>
    <property type="match status" value="1"/>
</dbReference>
<feature type="domain" description="Pectinesterase inhibitor" evidence="9">
    <location>
        <begin position="42"/>
        <end position="195"/>
    </location>
</feature>
<keyword evidence="5 7" id="KW-0063">Aspartyl esterase</keyword>
<dbReference type="InterPro" id="IPR012334">
    <property type="entry name" value="Pectin_lyas_fold"/>
</dbReference>
<reference evidence="10" key="1">
    <citation type="submission" date="2019-03" db="EMBL/GenBank/DDBJ databases">
        <title>Molecular characterization of PME/PMEI genes and their involvement in root border cells releasing of Chinese fir.</title>
        <authorList>
            <person name="Lu W."/>
        </authorList>
    </citation>
    <scope>NUCLEOTIDE SEQUENCE</scope>
</reference>
<keyword evidence="8" id="KW-0472">Membrane</keyword>
<dbReference type="EMBL" id="MK585490">
    <property type="protein sequence ID" value="QIR83181.1"/>
    <property type="molecule type" value="mRNA"/>
</dbReference>
<dbReference type="GO" id="GO:0045490">
    <property type="term" value="P:pectin catabolic process"/>
    <property type="evidence" value="ECO:0007669"/>
    <property type="project" value="UniProtKB-UniRule"/>
</dbReference>
<dbReference type="InterPro" id="IPR035513">
    <property type="entry name" value="Invertase/methylesterase_inhib"/>
</dbReference>
<comment type="catalytic activity">
    <reaction evidence="7">
        <text>[(1-&gt;4)-alpha-D-galacturonosyl methyl ester](n) + n H2O = [(1-&gt;4)-alpha-D-galacturonosyl](n) + n methanol + n H(+)</text>
        <dbReference type="Rhea" id="RHEA:22380"/>
        <dbReference type="Rhea" id="RHEA-COMP:14570"/>
        <dbReference type="Rhea" id="RHEA-COMP:14573"/>
        <dbReference type="ChEBI" id="CHEBI:15377"/>
        <dbReference type="ChEBI" id="CHEBI:15378"/>
        <dbReference type="ChEBI" id="CHEBI:17790"/>
        <dbReference type="ChEBI" id="CHEBI:140522"/>
        <dbReference type="ChEBI" id="CHEBI:140523"/>
        <dbReference type="EC" id="3.1.1.11"/>
    </reaction>
</comment>
<dbReference type="AlphaFoldDB" id="A0A6G9W3H6"/>
<dbReference type="SUPFAM" id="SSF101148">
    <property type="entry name" value="Plant invertase/pectin methylesterase inhibitor"/>
    <property type="match status" value="1"/>
</dbReference>
<name>A0A6G9W3H6_CUNLA</name>
<dbReference type="NCBIfam" id="TIGR01614">
    <property type="entry name" value="PME_inhib"/>
    <property type="match status" value="1"/>
</dbReference>
<keyword evidence="8" id="KW-0812">Transmembrane</keyword>
<evidence type="ECO:0000256" key="5">
    <source>
        <dbReference type="ARBA" id="ARBA00023085"/>
    </source>
</evidence>
<accession>A0A6G9W3H6</accession>
<comment type="pathway">
    <text evidence="1 7">Glycan metabolism; pectin degradation; 2-dehydro-3-deoxy-D-gluconate from pectin: step 1/5.</text>
</comment>
<dbReference type="Pfam" id="PF01095">
    <property type="entry name" value="Pectinesterase"/>
    <property type="match status" value="1"/>
</dbReference>
<evidence type="ECO:0000256" key="2">
    <source>
        <dbReference type="ARBA" id="ARBA00006027"/>
    </source>
</evidence>
<comment type="similarity">
    <text evidence="2">In the N-terminal section; belongs to the PMEI family.</text>
</comment>
<evidence type="ECO:0000256" key="1">
    <source>
        <dbReference type="ARBA" id="ARBA00005184"/>
    </source>
</evidence>
<dbReference type="EC" id="3.1.1.11" evidence="7"/>
<dbReference type="CDD" id="cd15798">
    <property type="entry name" value="PMEI-like_3"/>
    <property type="match status" value="1"/>
</dbReference>
<gene>
    <name evidence="10" type="primary">PME23</name>
</gene>
<evidence type="ECO:0000256" key="6">
    <source>
        <dbReference type="PROSITE-ProRule" id="PRU10040"/>
    </source>
</evidence>
<dbReference type="GO" id="GO:0042545">
    <property type="term" value="P:cell wall modification"/>
    <property type="evidence" value="ECO:0007669"/>
    <property type="project" value="UniProtKB-UniRule"/>
</dbReference>
<evidence type="ECO:0000256" key="4">
    <source>
        <dbReference type="ARBA" id="ARBA00022801"/>
    </source>
</evidence>
<dbReference type="InterPro" id="IPR033131">
    <property type="entry name" value="Pectinesterase_Asp_AS"/>
</dbReference>
<feature type="active site" evidence="6">
    <location>
        <position position="396"/>
    </location>
</feature>
<evidence type="ECO:0000256" key="3">
    <source>
        <dbReference type="ARBA" id="ARBA00007786"/>
    </source>
</evidence>
<keyword evidence="4 7" id="KW-0378">Hydrolase</keyword>
<dbReference type="Pfam" id="PF04043">
    <property type="entry name" value="PMEI"/>
    <property type="match status" value="1"/>
</dbReference>